<dbReference type="PANTHER" id="PTHR23507">
    <property type="entry name" value="ZGC:174356"/>
    <property type="match status" value="1"/>
</dbReference>
<reference evidence="6" key="2">
    <citation type="submission" date="2020-01" db="EMBL/GenBank/DDBJ databases">
        <authorList>
            <person name="Korhonen P.K.K."/>
            <person name="Guangxu M.G."/>
            <person name="Wang T.W."/>
            <person name="Stroehlein A.J.S."/>
            <person name="Young N.D."/>
            <person name="Ang C.-S.A."/>
            <person name="Fernando D.W.F."/>
            <person name="Lu H.L."/>
            <person name="Taylor S.T."/>
            <person name="Ehtesham M.E.M."/>
            <person name="Najaraj S.H.N."/>
            <person name="Harsha G.H.G."/>
            <person name="Madugundu A.M."/>
            <person name="Renuse S.R."/>
            <person name="Holt D.H."/>
            <person name="Pandey A.P."/>
            <person name="Papenfuss A.P."/>
            <person name="Gasser R.B.G."/>
            <person name="Fischer K.F."/>
        </authorList>
    </citation>
    <scope>NUCLEOTIDE SEQUENCE</scope>
    <source>
        <strain evidence="6">SSS_KF_BRIS2020</strain>
    </source>
</reference>
<feature type="transmembrane region" description="Helical" evidence="5">
    <location>
        <begin position="209"/>
        <end position="230"/>
    </location>
</feature>
<evidence type="ECO:0000256" key="1">
    <source>
        <dbReference type="ARBA" id="ARBA00004141"/>
    </source>
</evidence>
<feature type="transmembrane region" description="Helical" evidence="5">
    <location>
        <begin position="447"/>
        <end position="468"/>
    </location>
</feature>
<evidence type="ECO:0000256" key="3">
    <source>
        <dbReference type="ARBA" id="ARBA00022989"/>
    </source>
</evidence>
<dbReference type="AlphaFoldDB" id="A0A834R8Q3"/>
<proteinExistence type="predicted"/>
<dbReference type="SUPFAM" id="SSF103473">
    <property type="entry name" value="MFS general substrate transporter"/>
    <property type="match status" value="1"/>
</dbReference>
<keyword evidence="2 5" id="KW-0812">Transmembrane</keyword>
<feature type="transmembrane region" description="Helical" evidence="5">
    <location>
        <begin position="145"/>
        <end position="166"/>
    </location>
</feature>
<feature type="transmembrane region" description="Helical" evidence="5">
    <location>
        <begin position="178"/>
        <end position="203"/>
    </location>
</feature>
<dbReference type="GO" id="GO:0016020">
    <property type="term" value="C:membrane"/>
    <property type="evidence" value="ECO:0007669"/>
    <property type="project" value="UniProtKB-SubCell"/>
</dbReference>
<gene>
    <name evidence="6" type="ORF">SSS_6768</name>
</gene>
<sequence>MFQTFRRNNYYLFDLNIFLLVIAYSVENLTNTVLIQDKICLESFNQSEKFCIELNQLNPIDSDEVSIKNEILQQSATFKNYYNLMQAIPMIVWSFFLGSFIDQHPKTIRYIVAWINLIGFVTVLLILLEAYFINLNPYFLLLNGLLFGLTGSISTVLTVINQYIILNTEEEFRSIRFIILQISLVIGLATGSLIGGFLINLSSTQIRNYNLNCFISLLIYSINFVTIFLIKIGRHSTNEIVEPKSKTKNSQRSVLKIMLRFFSLDHVRQTLFCLIRPRPNRSRSHIFILISILFLLYVLYLGYDDLLFQFTQRVYDFDSGQYSRLAALTNLIPILPLLIACYLLINVFKLHDGTILMVAMFCGVLQQIMIGSLPTSQFYLIAITIGSMFGLASIIVKTKLSKIVPSNEIGKIFSLTSILEALSPSIGTLIFTLVFNANVDRYPTLPFHVGASITILTTIIIIFEELYFR</sequence>
<protein>
    <recommendedName>
        <fullName evidence="9">Proton-coupled folate transporter-like protein</fullName>
    </recommendedName>
</protein>
<feature type="transmembrane region" description="Helical" evidence="5">
    <location>
        <begin position="355"/>
        <end position="373"/>
    </location>
</feature>
<dbReference type="Proteomes" id="UP000070412">
    <property type="component" value="Unassembled WGS sequence"/>
</dbReference>
<organism evidence="6">
    <name type="scientific">Sarcoptes scabiei</name>
    <name type="common">Itch mite</name>
    <name type="synonym">Acarus scabiei</name>
    <dbReference type="NCBI Taxonomy" id="52283"/>
    <lineage>
        <taxon>Eukaryota</taxon>
        <taxon>Metazoa</taxon>
        <taxon>Ecdysozoa</taxon>
        <taxon>Arthropoda</taxon>
        <taxon>Chelicerata</taxon>
        <taxon>Arachnida</taxon>
        <taxon>Acari</taxon>
        <taxon>Acariformes</taxon>
        <taxon>Sarcoptiformes</taxon>
        <taxon>Astigmata</taxon>
        <taxon>Psoroptidia</taxon>
        <taxon>Sarcoptoidea</taxon>
        <taxon>Sarcoptidae</taxon>
        <taxon>Sarcoptinae</taxon>
        <taxon>Sarcoptes</taxon>
    </lineage>
</organism>
<feature type="transmembrane region" description="Helical" evidence="5">
    <location>
        <begin position="9"/>
        <end position="26"/>
    </location>
</feature>
<accession>A0A834R8Q3</accession>
<evidence type="ECO:0000313" key="6">
    <source>
        <dbReference type="EMBL" id="KAF7491988.1"/>
    </source>
</evidence>
<keyword evidence="3 5" id="KW-1133">Transmembrane helix</keyword>
<name>A0A834R8Q3_SARSC</name>
<dbReference type="OrthoDB" id="6506707at2759"/>
<comment type="subcellular location">
    <subcellularLocation>
        <location evidence="1">Membrane</location>
        <topology evidence="1">Multi-pass membrane protein</topology>
    </subcellularLocation>
</comment>
<evidence type="ECO:0000256" key="4">
    <source>
        <dbReference type="ARBA" id="ARBA00023136"/>
    </source>
</evidence>
<keyword evidence="8" id="KW-1185">Reference proteome</keyword>
<dbReference type="InterPro" id="IPR011701">
    <property type="entry name" value="MFS"/>
</dbReference>
<dbReference type="InterPro" id="IPR036259">
    <property type="entry name" value="MFS_trans_sf"/>
</dbReference>
<evidence type="ECO:0000256" key="5">
    <source>
        <dbReference type="SAM" id="Phobius"/>
    </source>
</evidence>
<dbReference type="EMBL" id="WVUK01000058">
    <property type="protein sequence ID" value="KAF7491988.1"/>
    <property type="molecule type" value="Genomic_DNA"/>
</dbReference>
<feature type="transmembrane region" description="Helical" evidence="5">
    <location>
        <begin position="113"/>
        <end position="133"/>
    </location>
</feature>
<dbReference type="EnsemblMetazoa" id="SSS_6768s_mrna">
    <property type="protein sequence ID" value="KAF7491988.1"/>
    <property type="gene ID" value="SSS_6768"/>
</dbReference>
<dbReference type="PANTHER" id="PTHR23507:SF1">
    <property type="entry name" value="FI18259P1-RELATED"/>
    <property type="match status" value="1"/>
</dbReference>
<keyword evidence="4 5" id="KW-0472">Membrane</keyword>
<feature type="transmembrane region" description="Helical" evidence="5">
    <location>
        <begin position="323"/>
        <end position="348"/>
    </location>
</feature>
<reference evidence="7" key="3">
    <citation type="submission" date="2022-06" db="UniProtKB">
        <authorList>
            <consortium name="EnsemblMetazoa"/>
        </authorList>
    </citation>
    <scope>IDENTIFICATION</scope>
</reference>
<dbReference type="Pfam" id="PF07690">
    <property type="entry name" value="MFS_1"/>
    <property type="match status" value="1"/>
</dbReference>
<feature type="transmembrane region" description="Helical" evidence="5">
    <location>
        <begin position="412"/>
        <end position="435"/>
    </location>
</feature>
<evidence type="ECO:0008006" key="9">
    <source>
        <dbReference type="Google" id="ProtNLM"/>
    </source>
</evidence>
<feature type="transmembrane region" description="Helical" evidence="5">
    <location>
        <begin position="81"/>
        <end position="101"/>
    </location>
</feature>
<dbReference type="GO" id="GO:0022857">
    <property type="term" value="F:transmembrane transporter activity"/>
    <property type="evidence" value="ECO:0007669"/>
    <property type="project" value="InterPro"/>
</dbReference>
<evidence type="ECO:0000313" key="8">
    <source>
        <dbReference type="Proteomes" id="UP000070412"/>
    </source>
</evidence>
<feature type="transmembrane region" description="Helical" evidence="5">
    <location>
        <begin position="286"/>
        <end position="303"/>
    </location>
</feature>
<feature type="transmembrane region" description="Helical" evidence="5">
    <location>
        <begin position="379"/>
        <end position="400"/>
    </location>
</feature>
<evidence type="ECO:0000313" key="7">
    <source>
        <dbReference type="EnsemblMetazoa" id="KAF7491988.1"/>
    </source>
</evidence>
<reference evidence="8" key="1">
    <citation type="journal article" date="2020" name="PLoS Negl. Trop. Dis.">
        <title>High-quality nuclear genome for Sarcoptes scabiei-A critical resource for a neglected parasite.</title>
        <authorList>
            <person name="Korhonen P.K."/>
            <person name="Gasser R.B."/>
            <person name="Ma G."/>
            <person name="Wang T."/>
            <person name="Stroehlein A.J."/>
            <person name="Young N.D."/>
            <person name="Ang C.S."/>
            <person name="Fernando D.D."/>
            <person name="Lu H.C."/>
            <person name="Taylor S."/>
            <person name="Reynolds S.L."/>
            <person name="Mofiz E."/>
            <person name="Najaraj S.H."/>
            <person name="Gowda H."/>
            <person name="Madugundu A."/>
            <person name="Renuse S."/>
            <person name="Holt D."/>
            <person name="Pandey A."/>
            <person name="Papenfuss A.T."/>
            <person name="Fischer K."/>
        </authorList>
    </citation>
    <scope>NUCLEOTIDE SEQUENCE [LARGE SCALE GENOMIC DNA]</scope>
</reference>
<dbReference type="Gene3D" id="1.20.1250.20">
    <property type="entry name" value="MFS general substrate transporter like domains"/>
    <property type="match status" value="1"/>
</dbReference>
<evidence type="ECO:0000256" key="2">
    <source>
        <dbReference type="ARBA" id="ARBA00022692"/>
    </source>
</evidence>